<dbReference type="GO" id="GO:0051775">
    <property type="term" value="P:response to redox state"/>
    <property type="evidence" value="ECO:0007669"/>
    <property type="project" value="InterPro"/>
</dbReference>
<dbReference type="SMART" id="SM00881">
    <property type="entry name" value="CoA_binding"/>
    <property type="match status" value="1"/>
</dbReference>
<feature type="domain" description="CoA-binding" evidence="7">
    <location>
        <begin position="114"/>
        <end position="215"/>
    </location>
</feature>
<keyword evidence="6" id="KW-0520">NAD</keyword>
<evidence type="ECO:0000256" key="1">
    <source>
        <dbReference type="ARBA" id="ARBA00022490"/>
    </source>
</evidence>
<dbReference type="InterPro" id="IPR022876">
    <property type="entry name" value="Tscrpt_rep_Rex"/>
</dbReference>
<dbReference type="NCBIfam" id="NF003994">
    <property type="entry name" value="PRK05472.2-3"/>
    <property type="match status" value="1"/>
</dbReference>
<dbReference type="NCBIfam" id="NF003996">
    <property type="entry name" value="PRK05472.2-5"/>
    <property type="match status" value="1"/>
</dbReference>
<gene>
    <name evidence="6" type="primary">rex</name>
    <name evidence="8" type="ordered locus">TREAZ_1999</name>
</gene>
<dbReference type="InterPro" id="IPR036291">
    <property type="entry name" value="NAD(P)-bd_dom_sf"/>
</dbReference>
<dbReference type="GO" id="GO:0005737">
    <property type="term" value="C:cytoplasm"/>
    <property type="evidence" value="ECO:0007669"/>
    <property type="project" value="UniProtKB-SubCell"/>
</dbReference>
<reference evidence="9" key="1">
    <citation type="submission" date="2009-12" db="EMBL/GenBank/DDBJ databases">
        <title>Complete sequence of Treponema azotonutricium strain ZAS-9.</title>
        <authorList>
            <person name="Tetu S.G."/>
            <person name="Matson E."/>
            <person name="Ren Q."/>
            <person name="Seshadri R."/>
            <person name="Elbourne L."/>
            <person name="Hassan K.A."/>
            <person name="Durkin A."/>
            <person name="Radune D."/>
            <person name="Mohamoud Y."/>
            <person name="Shay R."/>
            <person name="Jin S."/>
            <person name="Zhang X."/>
            <person name="Lucey K."/>
            <person name="Ballor N.R."/>
            <person name="Ottesen E."/>
            <person name="Rosenthal R."/>
            <person name="Allen A."/>
            <person name="Leadbetter J.R."/>
            <person name="Paulsen I.T."/>
        </authorList>
    </citation>
    <scope>NUCLEOTIDE SEQUENCE [LARGE SCALE GENOMIC DNA]</scope>
    <source>
        <strain evidence="9">ATCC BAA-888 / DSM 13862 / ZAS-9</strain>
    </source>
</reference>
<keyword evidence="9" id="KW-1185">Reference proteome</keyword>
<dbReference type="HAMAP" id="MF_01131">
    <property type="entry name" value="Rex"/>
    <property type="match status" value="1"/>
</dbReference>
<dbReference type="InParanoid" id="F5YAL1"/>
<dbReference type="InterPro" id="IPR036390">
    <property type="entry name" value="WH_DNA-bd_sf"/>
</dbReference>
<evidence type="ECO:0000256" key="6">
    <source>
        <dbReference type="HAMAP-Rule" id="MF_01131"/>
    </source>
</evidence>
<evidence type="ECO:0000256" key="5">
    <source>
        <dbReference type="ARBA" id="ARBA00023163"/>
    </source>
</evidence>
<dbReference type="KEGG" id="taz:TREAZ_1999"/>
<dbReference type="Pfam" id="PF06971">
    <property type="entry name" value="Put_DNA-bind_N"/>
    <property type="match status" value="1"/>
</dbReference>
<evidence type="ECO:0000313" key="8">
    <source>
        <dbReference type="EMBL" id="AEF81774.1"/>
    </source>
</evidence>
<evidence type="ECO:0000259" key="7">
    <source>
        <dbReference type="SMART" id="SM00881"/>
    </source>
</evidence>
<dbReference type="InterPro" id="IPR003781">
    <property type="entry name" value="CoA-bd"/>
</dbReference>
<feature type="binding site" evidence="6">
    <location>
        <begin position="125"/>
        <end position="130"/>
    </location>
    <ligand>
        <name>NAD(+)</name>
        <dbReference type="ChEBI" id="CHEBI:57540"/>
    </ligand>
</feature>
<keyword evidence="3 6" id="KW-0805">Transcription regulation</keyword>
<dbReference type="STRING" id="545695.TREAZ_1999"/>
<comment type="similarity">
    <text evidence="6">Belongs to the transcriptional regulatory Rex family.</text>
</comment>
<dbReference type="AlphaFoldDB" id="F5YAL1"/>
<dbReference type="GO" id="GO:0003677">
    <property type="term" value="F:DNA binding"/>
    <property type="evidence" value="ECO:0007669"/>
    <property type="project" value="UniProtKB-UniRule"/>
</dbReference>
<dbReference type="GO" id="GO:0003700">
    <property type="term" value="F:DNA-binding transcription factor activity"/>
    <property type="evidence" value="ECO:0007669"/>
    <property type="project" value="UniProtKB-UniRule"/>
</dbReference>
<dbReference type="eggNOG" id="COG2344">
    <property type="taxonomic scope" value="Bacteria"/>
</dbReference>
<dbReference type="GO" id="GO:0045892">
    <property type="term" value="P:negative regulation of DNA-templated transcription"/>
    <property type="evidence" value="ECO:0007669"/>
    <property type="project" value="InterPro"/>
</dbReference>
<evidence type="ECO:0000313" key="9">
    <source>
        <dbReference type="Proteomes" id="UP000009222"/>
    </source>
</evidence>
<evidence type="ECO:0000256" key="2">
    <source>
        <dbReference type="ARBA" id="ARBA00022491"/>
    </source>
</evidence>
<comment type="function">
    <text evidence="6">Modulates transcription in response to changes in cellular NADH/NAD(+) redox state.</text>
</comment>
<comment type="subcellular location">
    <subcellularLocation>
        <location evidence="6">Cytoplasm</location>
    </subcellularLocation>
</comment>
<dbReference type="SUPFAM" id="SSF51735">
    <property type="entry name" value="NAD(P)-binding Rossmann-fold domains"/>
    <property type="match status" value="1"/>
</dbReference>
<dbReference type="Proteomes" id="UP000009222">
    <property type="component" value="Chromosome"/>
</dbReference>
<protein>
    <recommendedName>
        <fullName evidence="6">Redox-sensing transcriptional repressor Rex</fullName>
    </recommendedName>
</protein>
<keyword evidence="2 6" id="KW-0678">Repressor</keyword>
<organism evidence="8 9">
    <name type="scientific">Leadbettera azotonutricia (strain ATCC BAA-888 / DSM 13862 / ZAS-9)</name>
    <name type="common">Treponema azotonutricium</name>
    <dbReference type="NCBI Taxonomy" id="545695"/>
    <lineage>
        <taxon>Bacteria</taxon>
        <taxon>Pseudomonadati</taxon>
        <taxon>Spirochaetota</taxon>
        <taxon>Spirochaetia</taxon>
        <taxon>Spirochaetales</taxon>
        <taxon>Breznakiellaceae</taxon>
        <taxon>Leadbettera</taxon>
    </lineage>
</organism>
<dbReference type="PANTHER" id="PTHR35786:SF1">
    <property type="entry name" value="REDOX-SENSING TRANSCRIPTIONAL REPRESSOR REX 1"/>
    <property type="match status" value="1"/>
</dbReference>
<evidence type="ECO:0000256" key="4">
    <source>
        <dbReference type="ARBA" id="ARBA00023125"/>
    </source>
</evidence>
<dbReference type="EMBL" id="CP001841">
    <property type="protein sequence ID" value="AEF81774.1"/>
    <property type="molecule type" value="Genomic_DNA"/>
</dbReference>
<dbReference type="SUPFAM" id="SSF46785">
    <property type="entry name" value="Winged helix' DNA-binding domain"/>
    <property type="match status" value="1"/>
</dbReference>
<comment type="subunit">
    <text evidence="6">Homodimer.</text>
</comment>
<dbReference type="NCBIfam" id="NF003995">
    <property type="entry name" value="PRK05472.2-4"/>
    <property type="match status" value="1"/>
</dbReference>
<dbReference type="InterPro" id="IPR036388">
    <property type="entry name" value="WH-like_DNA-bd_sf"/>
</dbReference>
<sequence length="242" mass="26142">MQQCGSGGISGQCYPSGKPGQSRGIFYRTGNAKGLVVKPRVPAAPSVRRLPSYLHVINNLPVEGEYISGTFIAEELNLDSIQVRKDLAITGVTGKPKKGYRIEALRDAIENFLGWDKGFDAVLVGVGNLGSALMGYSELVRHGLHIIAAFDNNPRMVGKRVHGIPILNTKTMDIQLRTLGAKIAILSVPAEAAQETADVLIRAGITGLWNFTNVKLKTPEGIIVQKEDISSGYAMLCVRMKE</sequence>
<dbReference type="Gene3D" id="3.40.50.720">
    <property type="entry name" value="NAD(P)-binding Rossmann-like Domain"/>
    <property type="match status" value="1"/>
</dbReference>
<reference evidence="8 9" key="2">
    <citation type="journal article" date="2011" name="ISME J.">
        <title>RNA-seq reveals cooperative metabolic interactions between two termite-gut spirochete species in co-culture.</title>
        <authorList>
            <person name="Rosenthal A.Z."/>
            <person name="Matson E.G."/>
            <person name="Eldar A."/>
            <person name="Leadbetter J.R."/>
        </authorList>
    </citation>
    <scope>NUCLEOTIDE SEQUENCE [LARGE SCALE GENOMIC DNA]</scope>
    <source>
        <strain evidence="9">ATCC BAA-888 / DSM 13862 / ZAS-9</strain>
    </source>
</reference>
<name>F5YAL1_LEAAZ</name>
<dbReference type="Pfam" id="PF02629">
    <property type="entry name" value="CoA_binding"/>
    <property type="match status" value="1"/>
</dbReference>
<proteinExistence type="inferred from homology"/>
<dbReference type="FunCoup" id="F5YAL1">
    <property type="interactions" value="14"/>
</dbReference>
<comment type="caution">
    <text evidence="6">Lacks conserved residue(s) required for the propagation of feature annotation.</text>
</comment>
<accession>F5YAL1</accession>
<evidence type="ECO:0000256" key="3">
    <source>
        <dbReference type="ARBA" id="ARBA00023015"/>
    </source>
</evidence>
<dbReference type="Gene3D" id="1.10.10.10">
    <property type="entry name" value="Winged helix-like DNA-binding domain superfamily/Winged helix DNA-binding domain"/>
    <property type="match status" value="1"/>
</dbReference>
<dbReference type="HOGENOM" id="CLU_061534_1_0_12"/>
<keyword evidence="4 6" id="KW-0238">DNA-binding</keyword>
<keyword evidence="1 6" id="KW-0963">Cytoplasm</keyword>
<keyword evidence="5 6" id="KW-0804">Transcription</keyword>
<dbReference type="InterPro" id="IPR009718">
    <property type="entry name" value="Rex_DNA-bd_C_dom"/>
</dbReference>
<dbReference type="PANTHER" id="PTHR35786">
    <property type="entry name" value="REDOX-SENSING TRANSCRIPTIONAL REPRESSOR REX"/>
    <property type="match status" value="1"/>
</dbReference>